<dbReference type="AlphaFoldDB" id="A0A2T9YHS5"/>
<dbReference type="Proteomes" id="UP000245699">
    <property type="component" value="Unassembled WGS sequence"/>
</dbReference>
<gene>
    <name evidence="4" type="ORF">BB559_003945</name>
</gene>
<dbReference type="PRINTS" id="PR00160">
    <property type="entry name" value="GLUTAREDOXIN"/>
</dbReference>
<comment type="caution">
    <text evidence="4">The sequence shown here is derived from an EMBL/GenBank/DDBJ whole genome shotgun (WGS) entry which is preliminary data.</text>
</comment>
<dbReference type="GO" id="GO:0005737">
    <property type="term" value="C:cytoplasm"/>
    <property type="evidence" value="ECO:0007669"/>
    <property type="project" value="TreeGrafter"/>
</dbReference>
<dbReference type="SUPFAM" id="SSF52833">
    <property type="entry name" value="Thioredoxin-like"/>
    <property type="match status" value="2"/>
</dbReference>
<dbReference type="GO" id="GO:0015038">
    <property type="term" value="F:glutathione disulfide oxidoreductase activity"/>
    <property type="evidence" value="ECO:0007669"/>
    <property type="project" value="TreeGrafter"/>
</dbReference>
<dbReference type="EMBL" id="MBFT01000393">
    <property type="protein sequence ID" value="PVU91887.1"/>
    <property type="molecule type" value="Genomic_DNA"/>
</dbReference>
<protein>
    <recommendedName>
        <fullName evidence="3">Glutaredoxin domain-containing protein</fullName>
    </recommendedName>
</protein>
<reference evidence="4 5" key="1">
    <citation type="journal article" date="2018" name="MBio">
        <title>Comparative Genomics Reveals the Core Gene Toolbox for the Fungus-Insect Symbiosis.</title>
        <authorList>
            <person name="Wang Y."/>
            <person name="Stata M."/>
            <person name="Wang W."/>
            <person name="Stajich J.E."/>
            <person name="White M.M."/>
            <person name="Moncalvo J.M."/>
        </authorList>
    </citation>
    <scope>NUCLEOTIDE SEQUENCE [LARGE SCALE GENOMIC DNA]</scope>
    <source>
        <strain evidence="4 5">AUS-77-4</strain>
    </source>
</reference>
<evidence type="ECO:0000256" key="2">
    <source>
        <dbReference type="ARBA" id="ARBA00023284"/>
    </source>
</evidence>
<evidence type="ECO:0000313" key="5">
    <source>
        <dbReference type="Proteomes" id="UP000245699"/>
    </source>
</evidence>
<evidence type="ECO:0000256" key="1">
    <source>
        <dbReference type="ARBA" id="ARBA00023157"/>
    </source>
</evidence>
<evidence type="ECO:0000313" key="4">
    <source>
        <dbReference type="EMBL" id="PVU91887.1"/>
    </source>
</evidence>
<proteinExistence type="predicted"/>
<dbReference type="CDD" id="cd03419">
    <property type="entry name" value="GRX_GRXh_1_2_like"/>
    <property type="match status" value="1"/>
</dbReference>
<evidence type="ECO:0000259" key="3">
    <source>
        <dbReference type="Pfam" id="PF00462"/>
    </source>
</evidence>
<sequence length="607" mass="70405">MIKLRRSTRIYLQRTILLVALLFIIYRLGFNFKSSHLTENEAKSKNQQKLLELIKEKYKPILDTNRVLVVGSENSADFNEIQEIAKIYAPKGLKYQVRDITQLYEIINQDLDKKRQEPHISFLIIDSHVYADYPELSNMVQHGTLEKNLQRLGLINFPQKESSTVTIPMLEERVETGLSTERFSNTIHLLYKEKFDELEQLDLILSNLKKDYVFETLMIKIENTALIQDIHFVRSKKYKKIELPSIIFGGFKMSVSGFVENVKNGKFEEILDMLGKQRNYVDDMETAEKTLSDKRITMFLTSNSTQSIEIYTLLEKYKNAFGMEYSVFWVDGSEKEFSKLINKTYKKNEDNIAFPCLYIDSNSAGSYGDLKKLHDNKELLDMLEKKELVKRDLVTKVINDVAQEFSKAFKDNRFVIIRKEKCKLSPSMVNTLKKSYSGESLKEINTEERKYELVPMDQVLKKLSMDTNYPILIDSEKLLISGESDFQDALTKNSIEEIISKNEKYDKRKILSLIENNKVMMFSKSYCPFCRRAKGILNSLNFEYKVLEVDLLPNMMEIKSMLSEIANGHSTFPNIFIDKKSVGGASELAALESNGSLRKMLRDLKLI</sequence>
<dbReference type="Pfam" id="PF00462">
    <property type="entry name" value="Glutaredoxin"/>
    <property type="match status" value="1"/>
</dbReference>
<dbReference type="PANTHER" id="PTHR45694:SF18">
    <property type="entry name" value="GLUTAREDOXIN-1-RELATED"/>
    <property type="match status" value="1"/>
</dbReference>
<dbReference type="PROSITE" id="PS51354">
    <property type="entry name" value="GLUTAREDOXIN_2"/>
    <property type="match status" value="2"/>
</dbReference>
<organism evidence="4 5">
    <name type="scientific">Furculomyces boomerangus</name>
    <dbReference type="NCBI Taxonomy" id="61424"/>
    <lineage>
        <taxon>Eukaryota</taxon>
        <taxon>Fungi</taxon>
        <taxon>Fungi incertae sedis</taxon>
        <taxon>Zoopagomycota</taxon>
        <taxon>Kickxellomycotina</taxon>
        <taxon>Harpellomycetes</taxon>
        <taxon>Harpellales</taxon>
        <taxon>Harpellaceae</taxon>
        <taxon>Furculomyces</taxon>
    </lineage>
</organism>
<keyword evidence="1" id="KW-1015">Disulfide bond</keyword>
<dbReference type="InterPro" id="IPR014025">
    <property type="entry name" value="Glutaredoxin_subgr"/>
</dbReference>
<dbReference type="PROSITE" id="PS00195">
    <property type="entry name" value="GLUTAREDOXIN_1"/>
    <property type="match status" value="1"/>
</dbReference>
<dbReference type="InterPro" id="IPR002109">
    <property type="entry name" value="Glutaredoxin"/>
</dbReference>
<name>A0A2T9YHS5_9FUNG</name>
<accession>A0A2T9YHS5</accession>
<dbReference type="OrthoDB" id="418495at2759"/>
<dbReference type="InterPro" id="IPR011767">
    <property type="entry name" value="GLR_AS"/>
</dbReference>
<keyword evidence="2" id="KW-0676">Redox-active center</keyword>
<dbReference type="InterPro" id="IPR036249">
    <property type="entry name" value="Thioredoxin-like_sf"/>
</dbReference>
<dbReference type="PANTHER" id="PTHR45694">
    <property type="entry name" value="GLUTAREDOXIN 2"/>
    <property type="match status" value="1"/>
</dbReference>
<dbReference type="GO" id="GO:0034599">
    <property type="term" value="P:cellular response to oxidative stress"/>
    <property type="evidence" value="ECO:0007669"/>
    <property type="project" value="TreeGrafter"/>
</dbReference>
<dbReference type="STRING" id="61424.A0A2T9YHS5"/>
<dbReference type="Gene3D" id="3.40.30.10">
    <property type="entry name" value="Glutaredoxin"/>
    <property type="match status" value="2"/>
</dbReference>
<keyword evidence="5" id="KW-1185">Reference proteome</keyword>
<feature type="domain" description="Glutaredoxin" evidence="3">
    <location>
        <begin position="519"/>
        <end position="582"/>
    </location>
</feature>